<organism evidence="1 2">
    <name type="scientific">Pneumocystis oryctolagi</name>
    <dbReference type="NCBI Taxonomy" id="42067"/>
    <lineage>
        <taxon>Eukaryota</taxon>
        <taxon>Fungi</taxon>
        <taxon>Dikarya</taxon>
        <taxon>Ascomycota</taxon>
        <taxon>Taphrinomycotina</taxon>
        <taxon>Pneumocystomycetes</taxon>
        <taxon>Pneumocystaceae</taxon>
        <taxon>Pneumocystis</taxon>
    </lineage>
</organism>
<name>A0ACB7CEG2_9ASCO</name>
<reference evidence="1 2" key="1">
    <citation type="journal article" date="2021" name="Commun. Biol.">
        <title>Genomic insights into the host specific adaptation of the Pneumocystis genus.</title>
        <authorList>
            <person name="Cisse O.H."/>
            <person name="Ma L."/>
            <person name="Dekker J.P."/>
            <person name="Khil P.P."/>
            <person name="Youn J.-H."/>
            <person name="Brenchley J.M."/>
            <person name="Blair R."/>
            <person name="Pahar B."/>
            <person name="Chabe M."/>
            <person name="Van Rompay K.K.A."/>
            <person name="Keesler R."/>
            <person name="Sukura A."/>
            <person name="Hirsch V."/>
            <person name="Kutty G."/>
            <person name="Liu Y."/>
            <person name="Peng L."/>
            <person name="Chen J."/>
            <person name="Song J."/>
            <person name="Weissenbacher-Lang C."/>
            <person name="Xu J."/>
            <person name="Upham N.S."/>
            <person name="Stajich J.E."/>
            <person name="Cuomo C.A."/>
            <person name="Cushion M.T."/>
            <person name="Kovacs J.A."/>
        </authorList>
    </citation>
    <scope>NUCLEOTIDE SEQUENCE [LARGE SCALE GENOMIC DNA]</scope>
    <source>
        <strain evidence="1 2">RABM</strain>
    </source>
</reference>
<accession>A0ACB7CEG2</accession>
<keyword evidence="2" id="KW-1185">Reference proteome</keyword>
<evidence type="ECO:0000313" key="1">
    <source>
        <dbReference type="EMBL" id="KAG4306051.1"/>
    </source>
</evidence>
<comment type="caution">
    <text evidence="1">The sequence shown here is derived from an EMBL/GenBank/DDBJ whole genome shotgun (WGS) entry which is preliminary data.</text>
</comment>
<evidence type="ECO:0000313" key="2">
    <source>
        <dbReference type="Proteomes" id="UP000768646"/>
    </source>
</evidence>
<protein>
    <submittedName>
        <fullName evidence="1">Uncharacterized protein</fullName>
    </submittedName>
</protein>
<dbReference type="EMBL" id="JABTEG010000001">
    <property type="protein sequence ID" value="KAG4306051.1"/>
    <property type="molecule type" value="Genomic_DNA"/>
</dbReference>
<gene>
    <name evidence="1" type="ORF">PORY_000039</name>
</gene>
<sequence>MVSLANAGFKEVLDDLSVRFIVNLPEEELVSVARICFQIEQAHWYYEDFIRELNPQLPSMHLRTFCLTLFGHCPLLWKWKKDQEKAYNDFLKYKIRVPVRGAIMLNDAFEEAGRWRNSSGWGFPKGKINKGELDTDCAIREVFEETGFDISGLLKPKEYIEITLREQNIRLYIVTNVPRDTNFETHTRKEISKIKWHKLANLPAYCSPKKRNDDDDNQKSIHKYYLVAPFLEPLLKWIRKKRKSHLNSTEELIPSSAETNPDILKKNSETLKALLGIPCSVDTTFFDIPSDFEPSIKERFTFINDNRNISDDEQYNIKYDKNNVSNKLDKEMEEERIKGAERILELLRSNINSNANKTDKRDDFAFSNNNNNNVLKHEPEKNETSFLSSLKKLSNSPEDAIEFSKTSSNIPNEENAVLNNSTLNTDSLFSTSLEKQKKYSLEKKELLEEKINTKDNKIKTNKQNTTNTSSETPFELLGLDSSKNFVLSQSSSSSYPHLINIGGTAIEELDAQLLLYLKNVIIDMKMKN</sequence>
<proteinExistence type="predicted"/>
<dbReference type="Proteomes" id="UP000768646">
    <property type="component" value="Unassembled WGS sequence"/>
</dbReference>